<reference evidence="6 7" key="1">
    <citation type="submission" date="2019-03" db="EMBL/GenBank/DDBJ databases">
        <title>Single cell metagenomics reveals metabolic interactions within the superorganism composed of flagellate Streblomastix strix and complex community of Bacteroidetes bacteria on its surface.</title>
        <authorList>
            <person name="Treitli S.C."/>
            <person name="Kolisko M."/>
            <person name="Husnik F."/>
            <person name="Keeling P."/>
            <person name="Hampl V."/>
        </authorList>
    </citation>
    <scope>NUCLEOTIDE SEQUENCE [LARGE SCALE GENOMIC DNA]</scope>
    <source>
        <strain evidence="6">ST1C</strain>
    </source>
</reference>
<dbReference type="PANTHER" id="PTHR13720:SF13">
    <property type="entry name" value="CILIA- AND FLAGELLA-ASSOCIATED PROTEIN 251"/>
    <property type="match status" value="1"/>
</dbReference>
<evidence type="ECO:0000313" key="6">
    <source>
        <dbReference type="EMBL" id="KAA6375334.1"/>
    </source>
</evidence>
<sequence>MKSSTIQLQNLSIALEGTYFAQNCVQNLFSRESKTVIMAMDNYSLLWDATSQTYLKLRGHNNAISCMTISADRKWIFTADRGVNSCVIVWNALTGVPQKVQTNQFDQGVTAMATNRAGTTILMCGEPCVFNLSRERQNIRSEQESLVMKQDFIAWNWSLNGSKSVVSTTKLSTHQEIQHAVVNNPTDMSEFATTGNTSLVFWDVLGRSLVMSVGSGGDILRPEKIGHFTQSTYTSDTDLVVTVTDQGWGVVWGHVASNSSNRTQHLIRLERVAFRVVKLHNFGIHLIIPYG</sequence>
<dbReference type="OrthoDB" id="4899631at2759"/>
<dbReference type="Gene3D" id="2.130.10.10">
    <property type="entry name" value="YVTN repeat-like/Quinoprotein amine dehydrogenase"/>
    <property type="match status" value="1"/>
</dbReference>
<evidence type="ECO:0000256" key="4">
    <source>
        <dbReference type="ARBA" id="ARBA00023273"/>
    </source>
</evidence>
<organism evidence="6 7">
    <name type="scientific">Streblomastix strix</name>
    <dbReference type="NCBI Taxonomy" id="222440"/>
    <lineage>
        <taxon>Eukaryota</taxon>
        <taxon>Metamonada</taxon>
        <taxon>Preaxostyla</taxon>
        <taxon>Oxymonadida</taxon>
        <taxon>Streblomastigidae</taxon>
        <taxon>Streblomastix</taxon>
    </lineage>
</organism>
<comment type="caution">
    <text evidence="6">The sequence shown here is derived from an EMBL/GenBank/DDBJ whole genome shotgun (WGS) entry which is preliminary data.</text>
</comment>
<keyword evidence="3" id="KW-0677">Repeat</keyword>
<evidence type="ECO:0000256" key="2">
    <source>
        <dbReference type="ARBA" id="ARBA00022574"/>
    </source>
</evidence>
<dbReference type="GO" id="GO:0031514">
    <property type="term" value="C:motile cilium"/>
    <property type="evidence" value="ECO:0007669"/>
    <property type="project" value="TreeGrafter"/>
</dbReference>
<dbReference type="InterPro" id="IPR001680">
    <property type="entry name" value="WD40_rpt"/>
</dbReference>
<comment type="subcellular location">
    <subcellularLocation>
        <location evidence="1">Cell projection</location>
        <location evidence="1">Cilium</location>
    </subcellularLocation>
</comment>
<dbReference type="InterPro" id="IPR050630">
    <property type="entry name" value="WD_repeat_EMAP"/>
</dbReference>
<dbReference type="AlphaFoldDB" id="A0A5J4UYL6"/>
<dbReference type="EMBL" id="SNRW01011308">
    <property type="protein sequence ID" value="KAA6375334.1"/>
    <property type="molecule type" value="Genomic_DNA"/>
</dbReference>
<gene>
    <name evidence="6" type="ORF">EZS28_029138</name>
</gene>
<dbReference type="Pfam" id="PF00400">
    <property type="entry name" value="WD40"/>
    <property type="match status" value="1"/>
</dbReference>
<keyword evidence="2" id="KW-0853">WD repeat</keyword>
<evidence type="ECO:0000313" key="7">
    <source>
        <dbReference type="Proteomes" id="UP000324800"/>
    </source>
</evidence>
<dbReference type="InterPro" id="IPR036322">
    <property type="entry name" value="WD40_repeat_dom_sf"/>
</dbReference>
<protein>
    <recommendedName>
        <fullName evidence="5">Cilia- and flagella-associated protein 251</fullName>
    </recommendedName>
</protein>
<evidence type="ECO:0000256" key="1">
    <source>
        <dbReference type="ARBA" id="ARBA00004138"/>
    </source>
</evidence>
<accession>A0A5J4UYL6</accession>
<dbReference type="PANTHER" id="PTHR13720">
    <property type="entry name" value="WD-40 REPEAT PROTEIN"/>
    <property type="match status" value="1"/>
</dbReference>
<evidence type="ECO:0000256" key="3">
    <source>
        <dbReference type="ARBA" id="ARBA00022737"/>
    </source>
</evidence>
<name>A0A5J4UYL6_9EUKA</name>
<evidence type="ECO:0000256" key="5">
    <source>
        <dbReference type="ARBA" id="ARBA00040994"/>
    </source>
</evidence>
<dbReference type="Proteomes" id="UP000324800">
    <property type="component" value="Unassembled WGS sequence"/>
</dbReference>
<proteinExistence type="predicted"/>
<dbReference type="SUPFAM" id="SSF50978">
    <property type="entry name" value="WD40 repeat-like"/>
    <property type="match status" value="1"/>
</dbReference>
<keyword evidence="4" id="KW-0966">Cell projection</keyword>
<dbReference type="InterPro" id="IPR015943">
    <property type="entry name" value="WD40/YVTN_repeat-like_dom_sf"/>
</dbReference>